<dbReference type="OrthoDB" id="33550at2157"/>
<reference evidence="1 2" key="1">
    <citation type="submission" date="2016-04" db="EMBL/GenBank/DDBJ databases">
        <title>Complete genome sequence of Thermococcus pacificus type strain P4.</title>
        <authorList>
            <person name="Oger P.M."/>
        </authorList>
    </citation>
    <scope>NUCLEOTIDE SEQUENCE [LARGE SCALE GENOMIC DNA]</scope>
    <source>
        <strain evidence="1 2">P-4</strain>
    </source>
</reference>
<proteinExistence type="predicted"/>
<dbReference type="GO" id="GO:0016787">
    <property type="term" value="F:hydrolase activity"/>
    <property type="evidence" value="ECO:0007669"/>
    <property type="project" value="UniProtKB-ARBA"/>
</dbReference>
<dbReference type="PANTHER" id="PTHR10151:SF120">
    <property type="entry name" value="BIS(5'-ADENOSYL)-TRIPHOSPHATASE"/>
    <property type="match status" value="1"/>
</dbReference>
<dbReference type="EMBL" id="CP015102">
    <property type="protein sequence ID" value="ASJ06387.1"/>
    <property type="molecule type" value="Genomic_DNA"/>
</dbReference>
<dbReference type="KEGG" id="tpaf:A3L08_03085"/>
<dbReference type="RefSeq" id="WP_088853649.1">
    <property type="nucleotide sequence ID" value="NZ_CP015102.1"/>
</dbReference>
<evidence type="ECO:0008006" key="3">
    <source>
        <dbReference type="Google" id="ProtNLM"/>
    </source>
</evidence>
<protein>
    <recommendedName>
        <fullName evidence="3">Phosphodiesterase</fullName>
    </recommendedName>
</protein>
<evidence type="ECO:0000313" key="1">
    <source>
        <dbReference type="EMBL" id="ASJ06387.1"/>
    </source>
</evidence>
<accession>A0A218P6J0</accession>
<keyword evidence="2" id="KW-1185">Reference proteome</keyword>
<dbReference type="InterPro" id="IPR002591">
    <property type="entry name" value="Phosphodiest/P_Trfase"/>
</dbReference>
<dbReference type="PANTHER" id="PTHR10151">
    <property type="entry name" value="ECTONUCLEOTIDE PYROPHOSPHATASE/PHOSPHODIESTERASE"/>
    <property type="match status" value="1"/>
</dbReference>
<organism evidence="1 2">
    <name type="scientific">Thermococcus pacificus</name>
    <dbReference type="NCBI Taxonomy" id="71998"/>
    <lineage>
        <taxon>Archaea</taxon>
        <taxon>Methanobacteriati</taxon>
        <taxon>Methanobacteriota</taxon>
        <taxon>Thermococci</taxon>
        <taxon>Thermococcales</taxon>
        <taxon>Thermococcaceae</taxon>
        <taxon>Thermococcus</taxon>
    </lineage>
</organism>
<dbReference type="SUPFAM" id="SSF53649">
    <property type="entry name" value="Alkaline phosphatase-like"/>
    <property type="match status" value="1"/>
</dbReference>
<dbReference type="Gene3D" id="3.40.720.10">
    <property type="entry name" value="Alkaline Phosphatase, subunit A"/>
    <property type="match status" value="1"/>
</dbReference>
<name>A0A218P6J0_9EURY</name>
<dbReference type="InterPro" id="IPR017850">
    <property type="entry name" value="Alkaline_phosphatase_core_sf"/>
</dbReference>
<gene>
    <name evidence="1" type="ORF">A3L08_03085</name>
</gene>
<dbReference type="Pfam" id="PF01663">
    <property type="entry name" value="Phosphodiest"/>
    <property type="match status" value="1"/>
</dbReference>
<dbReference type="GeneID" id="33315223"/>
<evidence type="ECO:0000313" key="2">
    <source>
        <dbReference type="Proteomes" id="UP000197418"/>
    </source>
</evidence>
<sequence>MNEKLVIIGIDSLDPYVILEHRDELPTFSQLIKESSTFLSKSVFPVDTIPAWVSIYTGFHPGNHGVLYVYDVFDPNLSDLRKLDISHIKGKTFWDYASEAGYKVAVLYPTLMFPTWKVNGVMISKSPYDRRVNDIQTSRDISCYPEKIKEKYGIPTEVKDIWGGYPGKDKLAEWASLGKDAVLEDFNMAFRIYKGEKWDMFFVYFSHLDIIQHRLWRFFDRKDPMYRYDQKLTPIILDFYKLFDNIIGKFINELPDAQFIVLSDHGHQSRPIKTLNINEYLRQNKLLKAKKVNILGIFRKIMLNIITTLNLEKHAIRIISRSHYLTKYSKQAYSSSGLILKEESKAWLSTFAGIKSYPHGGIEINSEIVSKKEYDELVSEIIKLLYTLRGPNGEQLVKWARRREDVYNGKYTEQIFPDILFELKDDWGVGWELGRLYGKSHDHKVASGGHRKDAVLLLRNIRRDVVRKNDISIVDMAPSILDLMNVDTSSLKLDGKSIFR</sequence>
<dbReference type="AlphaFoldDB" id="A0A218P6J0"/>
<dbReference type="Proteomes" id="UP000197418">
    <property type="component" value="Chromosome"/>
</dbReference>